<dbReference type="OrthoDB" id="5230142at2759"/>
<dbReference type="Proteomes" id="UP000283895">
    <property type="component" value="Unassembled WGS sequence"/>
</dbReference>
<name>A0A423X2Y4_9PEZI</name>
<sequence length="286" mass="32529">MASTWTSLPLAIRILILNNIAREAAFDHTLTQYVAVSRDWQYFFEQLTFRSLCLGPDDLPEFDRILWGTRRRWLRRLSFGVQGEAPITASLFTGYRKQQPIGTHTALNLSKFYRLQELCIQVPDACQALEAHDQTRCHQEVATLIPGLPASLKRLHILGIGGDDPTRVCRSVVRRSAWLAFMVTPVEELSVTTSRNAAEEFFEPLPVLRGGLIVGEFHWPGLQSLTLACSLLRPEASHPEVNRFLHKAGISALHMPELRRLQMYSRDTFANKDEVDGFFQYFVDAC</sequence>
<comment type="caution">
    <text evidence="2">The sequence shown here is derived from an EMBL/GenBank/DDBJ whole genome shotgun (WGS) entry which is preliminary data.</text>
</comment>
<feature type="domain" description="DUF6546" evidence="1">
    <location>
        <begin position="169"/>
        <end position="266"/>
    </location>
</feature>
<protein>
    <recommendedName>
        <fullName evidence="1">DUF6546 domain-containing protein</fullName>
    </recommendedName>
</protein>
<dbReference type="Pfam" id="PF20183">
    <property type="entry name" value="DUF6546"/>
    <property type="match status" value="1"/>
</dbReference>
<gene>
    <name evidence="2" type="ORF">VMCG_02058</name>
</gene>
<dbReference type="EMBL" id="LKEA01000003">
    <property type="protein sequence ID" value="ROW10253.1"/>
    <property type="molecule type" value="Genomic_DNA"/>
</dbReference>
<evidence type="ECO:0000313" key="3">
    <source>
        <dbReference type="Proteomes" id="UP000283895"/>
    </source>
</evidence>
<organism evidence="2 3">
    <name type="scientific">Cytospora schulzeri</name>
    <dbReference type="NCBI Taxonomy" id="448051"/>
    <lineage>
        <taxon>Eukaryota</taxon>
        <taxon>Fungi</taxon>
        <taxon>Dikarya</taxon>
        <taxon>Ascomycota</taxon>
        <taxon>Pezizomycotina</taxon>
        <taxon>Sordariomycetes</taxon>
        <taxon>Sordariomycetidae</taxon>
        <taxon>Diaporthales</taxon>
        <taxon>Cytosporaceae</taxon>
        <taxon>Cytospora</taxon>
    </lineage>
</organism>
<accession>A0A423X2Y4</accession>
<evidence type="ECO:0000313" key="2">
    <source>
        <dbReference type="EMBL" id="ROW10253.1"/>
    </source>
</evidence>
<dbReference type="InterPro" id="IPR046676">
    <property type="entry name" value="DUF6546"/>
</dbReference>
<evidence type="ECO:0000259" key="1">
    <source>
        <dbReference type="Pfam" id="PF20183"/>
    </source>
</evidence>
<keyword evidence="3" id="KW-1185">Reference proteome</keyword>
<proteinExistence type="predicted"/>
<dbReference type="AlphaFoldDB" id="A0A423X2Y4"/>
<reference evidence="2 3" key="1">
    <citation type="submission" date="2015-09" db="EMBL/GenBank/DDBJ databases">
        <title>Host preference determinants of Valsa canker pathogens revealed by comparative genomics.</title>
        <authorList>
            <person name="Yin Z."/>
            <person name="Huang L."/>
        </authorList>
    </citation>
    <scope>NUCLEOTIDE SEQUENCE [LARGE SCALE GENOMIC DNA]</scope>
    <source>
        <strain evidence="2 3">03-1</strain>
    </source>
</reference>